<feature type="chain" id="PRO_5042985604" evidence="2">
    <location>
        <begin position="16"/>
        <end position="509"/>
    </location>
</feature>
<dbReference type="RefSeq" id="XP_064681843.1">
    <property type="nucleotide sequence ID" value="XM_064822157.1"/>
</dbReference>
<dbReference type="EMBL" id="JASEJX010000015">
    <property type="protein sequence ID" value="KAK4515177.1"/>
    <property type="molecule type" value="Genomic_DNA"/>
</dbReference>
<gene>
    <name evidence="3" type="ORF">ATC70_002787</name>
</gene>
<dbReference type="Proteomes" id="UP001304243">
    <property type="component" value="Unassembled WGS sequence"/>
</dbReference>
<organism evidence="3 4">
    <name type="scientific">Mucor velutinosus</name>
    <dbReference type="NCBI Taxonomy" id="708070"/>
    <lineage>
        <taxon>Eukaryota</taxon>
        <taxon>Fungi</taxon>
        <taxon>Fungi incertae sedis</taxon>
        <taxon>Mucoromycota</taxon>
        <taxon>Mucoromycotina</taxon>
        <taxon>Mucoromycetes</taxon>
        <taxon>Mucorales</taxon>
        <taxon>Mucorineae</taxon>
        <taxon>Mucoraceae</taxon>
        <taxon>Mucor</taxon>
    </lineage>
</organism>
<dbReference type="AlphaFoldDB" id="A0AAN7DCZ4"/>
<sequence>MIITQCFLTLTFLSSKLFLGPFKPRKQHHQAVKIQTKPTTNTATTSQSGLSSQPTPTVTSNSRLTLAKQTTTGNRTSKLPVASRKRRHSTIKATTVPLRRSPRSQAPTTDFMDTMNIATPVAPAPTTAPTSSTINMVVEPSTNAINPPAFLEGMHPPKPDEIHQSPLMPTWIQEIYSRLASVTTHLQTHDSQLEQNQALIKQTQELIKKNQELQLALDKAHHEIAQLKSAANQTSTPPSATTPVLERSSEGTSASLWADMAAKPPADESAPAVTKRKESKPKASTSTKPAPKAKAKRPLTLEQVSRFYSLPSTTHGYQFLYFTSRGREAISKVRAGFQVLGLSQSRILDIHYPTNNIISFLVHNDYASTVVEAMAQLPDSQRITDFDPCAPTILRDPKYANHADPLFLKSEAARIHQERLLRMIKRLNTPNIKLAVARDFCFKRKWISETMYQTFYREIYPAKASKTASSSSTDDVNMDDAPASQDSTSQPAASSSSISPADGVSAPLV</sequence>
<comment type="caution">
    <text evidence="3">The sequence shown here is derived from an EMBL/GenBank/DDBJ whole genome shotgun (WGS) entry which is preliminary data.</text>
</comment>
<protein>
    <submittedName>
        <fullName evidence="3">Uncharacterized protein</fullName>
    </submittedName>
</protein>
<name>A0AAN7DCZ4_9FUNG</name>
<accession>A0AAN7DCZ4</accession>
<reference evidence="3 4" key="1">
    <citation type="submission" date="2022-11" db="EMBL/GenBank/DDBJ databases">
        <title>Mucor velutinosus strain NIH1002 WGS.</title>
        <authorList>
            <person name="Subramanian P."/>
            <person name="Mullikin J.C."/>
            <person name="Segre J.A."/>
            <person name="Zelazny A.M."/>
        </authorList>
    </citation>
    <scope>NUCLEOTIDE SEQUENCE [LARGE SCALE GENOMIC DNA]</scope>
    <source>
        <strain evidence="3 4">NIH1002</strain>
    </source>
</reference>
<dbReference type="GeneID" id="89946489"/>
<evidence type="ECO:0000313" key="3">
    <source>
        <dbReference type="EMBL" id="KAK4515177.1"/>
    </source>
</evidence>
<evidence type="ECO:0000256" key="1">
    <source>
        <dbReference type="SAM" id="MobiDB-lite"/>
    </source>
</evidence>
<evidence type="ECO:0000313" key="4">
    <source>
        <dbReference type="Proteomes" id="UP001304243"/>
    </source>
</evidence>
<feature type="compositionally biased region" description="Polar residues" evidence="1">
    <location>
        <begin position="229"/>
        <end position="242"/>
    </location>
</feature>
<feature type="compositionally biased region" description="Polar residues" evidence="1">
    <location>
        <begin position="36"/>
        <end position="77"/>
    </location>
</feature>
<feature type="signal peptide" evidence="2">
    <location>
        <begin position="1"/>
        <end position="15"/>
    </location>
</feature>
<feature type="region of interest" description="Disordered" evidence="1">
    <location>
        <begin position="29"/>
        <end position="88"/>
    </location>
</feature>
<feature type="region of interest" description="Disordered" evidence="1">
    <location>
        <begin position="228"/>
        <end position="297"/>
    </location>
</feature>
<keyword evidence="4" id="KW-1185">Reference proteome</keyword>
<proteinExistence type="predicted"/>
<evidence type="ECO:0000256" key="2">
    <source>
        <dbReference type="SAM" id="SignalP"/>
    </source>
</evidence>
<feature type="region of interest" description="Disordered" evidence="1">
    <location>
        <begin position="465"/>
        <end position="509"/>
    </location>
</feature>
<keyword evidence="2" id="KW-0732">Signal</keyword>
<feature type="compositionally biased region" description="Low complexity" evidence="1">
    <location>
        <begin position="481"/>
        <end position="509"/>
    </location>
</feature>